<dbReference type="Pfam" id="PF01926">
    <property type="entry name" value="MMR_HSR1"/>
    <property type="match status" value="1"/>
</dbReference>
<dbReference type="Gene3D" id="3.30.1360.120">
    <property type="entry name" value="Probable tRNA modification gtpase trme, domain 1"/>
    <property type="match status" value="1"/>
</dbReference>
<dbReference type="AlphaFoldDB" id="A0A1E3P240"/>
<dbReference type="CDD" id="cd04164">
    <property type="entry name" value="trmE"/>
    <property type="match status" value="1"/>
</dbReference>
<dbReference type="Pfam" id="PF12631">
    <property type="entry name" value="MnmE_helical"/>
    <property type="match status" value="1"/>
</dbReference>
<evidence type="ECO:0000259" key="10">
    <source>
        <dbReference type="Pfam" id="PF12631"/>
    </source>
</evidence>
<keyword evidence="7" id="KW-0175">Coiled coil</keyword>
<dbReference type="RefSeq" id="XP_019038620.1">
    <property type="nucleotide sequence ID" value="XM_019183634.1"/>
</dbReference>
<evidence type="ECO:0008006" key="13">
    <source>
        <dbReference type="Google" id="ProtNLM"/>
    </source>
</evidence>
<keyword evidence="3 6" id="KW-0819">tRNA processing</keyword>
<evidence type="ECO:0000259" key="8">
    <source>
        <dbReference type="Pfam" id="PF01926"/>
    </source>
</evidence>
<accession>A0A1E3P240</accession>
<feature type="domain" description="GTP-binding protein TrmE N-terminal" evidence="9">
    <location>
        <begin position="26"/>
        <end position="146"/>
    </location>
</feature>
<dbReference type="NCBIfam" id="TIGR00231">
    <property type="entry name" value="small_GTP"/>
    <property type="match status" value="1"/>
</dbReference>
<evidence type="ECO:0000256" key="6">
    <source>
        <dbReference type="RuleBase" id="RU003313"/>
    </source>
</evidence>
<dbReference type="InterPro" id="IPR005225">
    <property type="entry name" value="Small_GTP-bd"/>
</dbReference>
<dbReference type="NCBIfam" id="NF003661">
    <property type="entry name" value="PRK05291.1-3"/>
    <property type="match status" value="1"/>
</dbReference>
<dbReference type="InterPro" id="IPR027266">
    <property type="entry name" value="TrmE/GcvT-like"/>
</dbReference>
<dbReference type="GO" id="GO:0070899">
    <property type="term" value="P:mitochondrial tRNA wobble uridine modification"/>
    <property type="evidence" value="ECO:0007669"/>
    <property type="project" value="EnsemblFungi"/>
</dbReference>
<dbReference type="Pfam" id="PF10396">
    <property type="entry name" value="TrmE_N"/>
    <property type="match status" value="1"/>
</dbReference>
<dbReference type="InterPro" id="IPR018948">
    <property type="entry name" value="GTP-bd_TrmE_N"/>
</dbReference>
<comment type="subcellular location">
    <subcellularLocation>
        <location evidence="1">Mitochondrion</location>
    </subcellularLocation>
</comment>
<dbReference type="GO" id="GO:0030488">
    <property type="term" value="P:tRNA methylation"/>
    <property type="evidence" value="ECO:0007669"/>
    <property type="project" value="TreeGrafter"/>
</dbReference>
<keyword evidence="5 6" id="KW-0342">GTP-binding</keyword>
<dbReference type="PANTHER" id="PTHR42714:SF2">
    <property type="entry name" value="TRNA MODIFICATION GTPASE GTPBP3, MITOCHONDRIAL"/>
    <property type="match status" value="1"/>
</dbReference>
<evidence type="ECO:0000256" key="5">
    <source>
        <dbReference type="ARBA" id="ARBA00023134"/>
    </source>
</evidence>
<gene>
    <name evidence="11" type="ORF">WICANDRAFT_63908</name>
</gene>
<keyword evidence="12" id="KW-1185">Reference proteome</keyword>
<dbReference type="InterPro" id="IPR027417">
    <property type="entry name" value="P-loop_NTPase"/>
</dbReference>
<dbReference type="STRING" id="683960.A0A1E3P240"/>
<dbReference type="GeneID" id="30200880"/>
<proteinExistence type="inferred from homology"/>
<feature type="domain" description="G" evidence="8">
    <location>
        <begin position="249"/>
        <end position="364"/>
    </location>
</feature>
<dbReference type="GO" id="GO:0005743">
    <property type="term" value="C:mitochondrial inner membrane"/>
    <property type="evidence" value="ECO:0007669"/>
    <property type="project" value="EnsemblFungi"/>
</dbReference>
<evidence type="ECO:0000256" key="4">
    <source>
        <dbReference type="ARBA" id="ARBA00022741"/>
    </source>
</evidence>
<dbReference type="Gene3D" id="3.40.50.300">
    <property type="entry name" value="P-loop containing nucleotide triphosphate hydrolases"/>
    <property type="match status" value="1"/>
</dbReference>
<dbReference type="Proteomes" id="UP000094112">
    <property type="component" value="Unassembled WGS sequence"/>
</dbReference>
<organism evidence="11 12">
    <name type="scientific">Wickerhamomyces anomalus (strain ATCC 58044 / CBS 1984 / NCYC 433 / NRRL Y-366-8)</name>
    <name type="common">Yeast</name>
    <name type="synonym">Hansenula anomala</name>
    <dbReference type="NCBI Taxonomy" id="683960"/>
    <lineage>
        <taxon>Eukaryota</taxon>
        <taxon>Fungi</taxon>
        <taxon>Dikarya</taxon>
        <taxon>Ascomycota</taxon>
        <taxon>Saccharomycotina</taxon>
        <taxon>Saccharomycetes</taxon>
        <taxon>Phaffomycetales</taxon>
        <taxon>Wickerhamomycetaceae</taxon>
        <taxon>Wickerhamomyces</taxon>
    </lineage>
</organism>
<dbReference type="PRINTS" id="PR00449">
    <property type="entry name" value="RASTRNSFRMNG"/>
</dbReference>
<evidence type="ECO:0000259" key="9">
    <source>
        <dbReference type="Pfam" id="PF10396"/>
    </source>
</evidence>
<name>A0A1E3P240_WICAA</name>
<dbReference type="InterPro" id="IPR031168">
    <property type="entry name" value="G_TrmE"/>
</dbReference>
<dbReference type="InterPro" id="IPR004520">
    <property type="entry name" value="GTPase_MnmE"/>
</dbReference>
<dbReference type="CDD" id="cd14858">
    <property type="entry name" value="TrmE_N"/>
    <property type="match status" value="1"/>
</dbReference>
<protein>
    <recommendedName>
        <fullName evidence="13">TrmE-type G domain-containing protein</fullName>
    </recommendedName>
</protein>
<feature type="coiled-coil region" evidence="7">
    <location>
        <begin position="208"/>
        <end position="235"/>
    </location>
</feature>
<dbReference type="Gene3D" id="1.20.120.430">
    <property type="entry name" value="tRNA modification GTPase MnmE domain 2"/>
    <property type="match status" value="1"/>
</dbReference>
<dbReference type="HAMAP" id="MF_00379">
    <property type="entry name" value="GTPase_MnmE"/>
    <property type="match status" value="1"/>
</dbReference>
<evidence type="ECO:0000256" key="1">
    <source>
        <dbReference type="ARBA" id="ARBA00004173"/>
    </source>
</evidence>
<feature type="domain" description="MnmE helical" evidence="10">
    <location>
        <begin position="149"/>
        <end position="491"/>
    </location>
</feature>
<evidence type="ECO:0000256" key="7">
    <source>
        <dbReference type="SAM" id="Coils"/>
    </source>
</evidence>
<dbReference type="InterPro" id="IPR027368">
    <property type="entry name" value="MnmE_dom2"/>
</dbReference>
<reference evidence="11 12" key="1">
    <citation type="journal article" date="2016" name="Proc. Natl. Acad. Sci. U.S.A.">
        <title>Comparative genomics of biotechnologically important yeasts.</title>
        <authorList>
            <person name="Riley R."/>
            <person name="Haridas S."/>
            <person name="Wolfe K.H."/>
            <person name="Lopes M.R."/>
            <person name="Hittinger C.T."/>
            <person name="Goeker M."/>
            <person name="Salamov A.A."/>
            <person name="Wisecaver J.H."/>
            <person name="Long T.M."/>
            <person name="Calvey C.H."/>
            <person name="Aerts A.L."/>
            <person name="Barry K.W."/>
            <person name="Choi C."/>
            <person name="Clum A."/>
            <person name="Coughlan A.Y."/>
            <person name="Deshpande S."/>
            <person name="Douglass A.P."/>
            <person name="Hanson S.J."/>
            <person name="Klenk H.-P."/>
            <person name="LaButti K.M."/>
            <person name="Lapidus A."/>
            <person name="Lindquist E.A."/>
            <person name="Lipzen A.M."/>
            <person name="Meier-Kolthoff J.P."/>
            <person name="Ohm R.A."/>
            <person name="Otillar R.P."/>
            <person name="Pangilinan J.L."/>
            <person name="Peng Y."/>
            <person name="Rokas A."/>
            <person name="Rosa C.A."/>
            <person name="Scheuner C."/>
            <person name="Sibirny A.A."/>
            <person name="Slot J.C."/>
            <person name="Stielow J.B."/>
            <person name="Sun H."/>
            <person name="Kurtzman C.P."/>
            <person name="Blackwell M."/>
            <person name="Grigoriev I.V."/>
            <person name="Jeffries T.W."/>
        </authorList>
    </citation>
    <scope>NUCLEOTIDE SEQUENCE [LARGE SCALE GENOMIC DNA]</scope>
    <source>
        <strain evidence="12">ATCC 58044 / CBS 1984 / NCYC 433 / NRRL Y-366-8</strain>
    </source>
</reference>
<evidence type="ECO:0000256" key="3">
    <source>
        <dbReference type="ARBA" id="ARBA00022694"/>
    </source>
</evidence>
<sequence length="494" mass="54742">MFTIKRLIQKGKPSLVRYSSTSHLPTVYALSTHFARSAIGVVRISGTHSQFVLEQLTKQALPKPRIASVRKLYQPNTSNLLDESLAIFFKSPKSYTGEDLVELHLHGGTAVIQAVLKSIESLHTVERPIRYAEAGDFSKRAFQNGRFDLTEIEGIRELIDAETESQRRGVMSSVTGGNKDKFLQWREKMVDSIGLLTAIIDFAEDAEIEDIEKIYNNVDSKIKELDSDIKEFLERTQRSEVLLKGIKLTLLGPPNAGKSSILNKLANEEAAIVSDIAGTTRDIINVPLNIQGYKVVVGDTAGIRDLAKADRIEVEGIKRAKMQAQIGDLVVVVLGTDNMKIEDELADMVKLLNSEKKVLVVLNKCDLVKDDEVSTLIKNISSRLNVPMENFLPVSCIDSKGLEQLSSQLVSEFKRISFTETTEPLIITQRVKDILINDVLMGFEEFQRYKDLDDVVIASESLVQSVEGIGKITGETVGVEEVLGVVFSSFCVGK</sequence>
<dbReference type="GO" id="GO:0003924">
    <property type="term" value="F:GTPase activity"/>
    <property type="evidence" value="ECO:0007669"/>
    <property type="project" value="InterPro"/>
</dbReference>
<dbReference type="InterPro" id="IPR006073">
    <property type="entry name" value="GTP-bd"/>
</dbReference>
<evidence type="ECO:0000313" key="12">
    <source>
        <dbReference type="Proteomes" id="UP000094112"/>
    </source>
</evidence>
<dbReference type="GO" id="GO:0005525">
    <property type="term" value="F:GTP binding"/>
    <property type="evidence" value="ECO:0007669"/>
    <property type="project" value="UniProtKB-KW"/>
</dbReference>
<dbReference type="InterPro" id="IPR025867">
    <property type="entry name" value="MnmE_helical"/>
</dbReference>
<dbReference type="EMBL" id="KV454211">
    <property type="protein sequence ID" value="ODQ59413.1"/>
    <property type="molecule type" value="Genomic_DNA"/>
</dbReference>
<evidence type="ECO:0000313" key="11">
    <source>
        <dbReference type="EMBL" id="ODQ59413.1"/>
    </source>
</evidence>
<dbReference type="OrthoDB" id="188276at2759"/>
<dbReference type="FunFam" id="3.30.1360.120:FF:000007">
    <property type="entry name" value="tRNA modification GTPase GTPBP3, mitochondrial"/>
    <property type="match status" value="1"/>
</dbReference>
<keyword evidence="4 6" id="KW-0547">Nucleotide-binding</keyword>
<dbReference type="SUPFAM" id="SSF52540">
    <property type="entry name" value="P-loop containing nucleoside triphosphate hydrolases"/>
    <property type="match status" value="1"/>
</dbReference>
<evidence type="ECO:0000256" key="2">
    <source>
        <dbReference type="ARBA" id="ARBA00011043"/>
    </source>
</evidence>
<comment type="similarity">
    <text evidence="2 6">Belongs to the TRAFAC class TrmE-Era-EngA-EngB-Septin-like GTPase superfamily. TrmE GTPase family.</text>
</comment>
<dbReference type="NCBIfam" id="TIGR00450">
    <property type="entry name" value="mnmE_trmE_thdF"/>
    <property type="match status" value="1"/>
</dbReference>
<dbReference type="PANTHER" id="PTHR42714">
    <property type="entry name" value="TRNA MODIFICATION GTPASE GTPBP3"/>
    <property type="match status" value="1"/>
</dbReference>